<feature type="chain" id="PRO_5019844513" description="Peptidase M1 membrane alanine aminopeptidase domain-containing protein" evidence="1">
    <location>
        <begin position="34"/>
        <end position="678"/>
    </location>
</feature>
<dbReference type="Pfam" id="PF01433">
    <property type="entry name" value="Peptidase_M1"/>
    <property type="match status" value="1"/>
</dbReference>
<dbReference type="GO" id="GO:0008237">
    <property type="term" value="F:metallopeptidase activity"/>
    <property type="evidence" value="ECO:0007669"/>
    <property type="project" value="InterPro"/>
</dbReference>
<name>A0A495JAB0_9SPHI</name>
<evidence type="ECO:0000256" key="1">
    <source>
        <dbReference type="SAM" id="SignalP"/>
    </source>
</evidence>
<organism evidence="3 4">
    <name type="scientific">Mucilaginibacter gracilis</name>
    <dbReference type="NCBI Taxonomy" id="423350"/>
    <lineage>
        <taxon>Bacteria</taxon>
        <taxon>Pseudomonadati</taxon>
        <taxon>Bacteroidota</taxon>
        <taxon>Sphingobacteriia</taxon>
        <taxon>Sphingobacteriales</taxon>
        <taxon>Sphingobacteriaceae</taxon>
        <taxon>Mucilaginibacter</taxon>
    </lineage>
</organism>
<dbReference type="InterPro" id="IPR014782">
    <property type="entry name" value="Peptidase_M1_dom"/>
</dbReference>
<comment type="caution">
    <text evidence="3">The sequence shown here is derived from an EMBL/GenBank/DDBJ whole genome shotgun (WGS) entry which is preliminary data.</text>
</comment>
<dbReference type="Gene3D" id="1.10.390.10">
    <property type="entry name" value="Neutral Protease Domain 2"/>
    <property type="match status" value="1"/>
</dbReference>
<dbReference type="SUPFAM" id="SSF55486">
    <property type="entry name" value="Metalloproteases ('zincins'), catalytic domain"/>
    <property type="match status" value="1"/>
</dbReference>
<dbReference type="Proteomes" id="UP000268007">
    <property type="component" value="Unassembled WGS sequence"/>
</dbReference>
<dbReference type="CDD" id="cd09604">
    <property type="entry name" value="M1_APN_like"/>
    <property type="match status" value="1"/>
</dbReference>
<accession>A0A495JAB0</accession>
<gene>
    <name evidence="3" type="ORF">BDD43_5255</name>
</gene>
<protein>
    <recommendedName>
        <fullName evidence="2">Peptidase M1 membrane alanine aminopeptidase domain-containing protein</fullName>
    </recommendedName>
</protein>
<keyword evidence="1" id="KW-0732">Signal</keyword>
<dbReference type="InterPro" id="IPR027268">
    <property type="entry name" value="Peptidase_M4/M1_CTD_sf"/>
</dbReference>
<dbReference type="EMBL" id="RBKU01000001">
    <property type="protein sequence ID" value="RKR84999.1"/>
    <property type="molecule type" value="Genomic_DNA"/>
</dbReference>
<reference evidence="3 4" key="1">
    <citation type="submission" date="2018-10" db="EMBL/GenBank/DDBJ databases">
        <title>Genomic Encyclopedia of Archaeal and Bacterial Type Strains, Phase II (KMG-II): from individual species to whole genera.</title>
        <authorList>
            <person name="Goeker M."/>
        </authorList>
    </citation>
    <scope>NUCLEOTIDE SEQUENCE [LARGE SCALE GENOMIC DNA]</scope>
    <source>
        <strain evidence="3 4">DSM 18602</strain>
    </source>
</reference>
<evidence type="ECO:0000259" key="2">
    <source>
        <dbReference type="Pfam" id="PF01433"/>
    </source>
</evidence>
<keyword evidence="4" id="KW-1185">Reference proteome</keyword>
<dbReference type="GO" id="GO:0008270">
    <property type="term" value="F:zinc ion binding"/>
    <property type="evidence" value="ECO:0007669"/>
    <property type="project" value="InterPro"/>
</dbReference>
<sequence length="678" mass="76737">MYLAFFYPYHIMKKQFCCLAAVALLLFVNHSNAQRRRRGANPNDTISSRYVPSDLFSPLFYTERGNDYHAANGAPGIKYWQNRVDYTIKANLDTVKKTISASETINYTNNSPDELKYLWVQLDQNTYRTDARSNLTTGNAAQQHTDGYEFEYVAIMLNGKATKVPYIVNDTRMQIRLPQGVKPGGGKISVLINYHYAIPGSFGGRTDYVDTKNGKIYEIAQWFPRMCVYDDTHGWDTLPFLGSGEFYLEYGDIDYSVTVPWDMIVAGSGLLLNPQQVLTAKQQSRWQTAKGSDKTVMIISPDEVGKPASRPVNKGTLTWHFKMQNTRDVAFGASRAFIWDAARVNLPAGKKTMAMSVYPVESAGTDAWGRATEYLKGSIEYFSAKWFVYPYPNAINEAGIAGGMEYPGIVFDGITDKGKELFWVTAHEIGHNWFPMIVGSNERRFAWMDEGFNTFIDVYCSDVFNKGEYAPKRDGEYAPGGGNPADEIVPTIIDPNAPSIMTAADAISEKYRHPIAYFKPAFGLILLREQILGKDRFDYAFRDYIHNWAYKHPTPDDFFRSMDNGAGEDLSWFWKGWFYNNWKLDLAIIDAKYIDATDVKKGLRITIANKEAMAMPFTLQVKYQDGSKQSLKFPVETWLKDKAVTITFPSDKDVLSVDIDPDAALPDVNRGNNHFGMK</sequence>
<evidence type="ECO:0000313" key="3">
    <source>
        <dbReference type="EMBL" id="RKR84999.1"/>
    </source>
</evidence>
<feature type="domain" description="Peptidase M1 membrane alanine aminopeptidase" evidence="2">
    <location>
        <begin position="416"/>
        <end position="577"/>
    </location>
</feature>
<proteinExistence type="predicted"/>
<evidence type="ECO:0000313" key="4">
    <source>
        <dbReference type="Proteomes" id="UP000268007"/>
    </source>
</evidence>
<dbReference type="AlphaFoldDB" id="A0A495JAB0"/>
<feature type="signal peptide" evidence="1">
    <location>
        <begin position="1"/>
        <end position="33"/>
    </location>
</feature>